<evidence type="ECO:0000313" key="2">
    <source>
        <dbReference type="EnsemblMetazoa" id="ISCW002303-PA"/>
    </source>
</evidence>
<dbReference type="VEuPathDB" id="VectorBase:ISCI002303"/>
<dbReference type="HOGENOM" id="CLU_2796788_0_0_1"/>
<gene>
    <name evidence="1" type="ORF">IscW_ISCW002303</name>
</gene>
<dbReference type="EMBL" id="ABJB011120891">
    <property type="status" value="NOT_ANNOTATED_CDS"/>
    <property type="molecule type" value="Genomic_DNA"/>
</dbReference>
<protein>
    <submittedName>
        <fullName evidence="1 2">Uncharacterized protein</fullName>
    </submittedName>
</protein>
<sequence>MQELFSILELCTTNHPQTLWNVMLYSFFLRPNRRDSCLQTMAYETTAIRDVVEIHYTFKNAGREEKET</sequence>
<reference evidence="1 3" key="1">
    <citation type="submission" date="2008-03" db="EMBL/GenBank/DDBJ databases">
        <title>Annotation of Ixodes scapularis.</title>
        <authorList>
            <consortium name="Ixodes scapularis Genome Project Consortium"/>
            <person name="Caler E."/>
            <person name="Hannick L.I."/>
            <person name="Bidwell S."/>
            <person name="Joardar V."/>
            <person name="Thiagarajan M."/>
            <person name="Amedeo P."/>
            <person name="Galinsky K.J."/>
            <person name="Schobel S."/>
            <person name="Inman J."/>
            <person name="Hostetler J."/>
            <person name="Miller J."/>
            <person name="Hammond M."/>
            <person name="Megy K."/>
            <person name="Lawson D."/>
            <person name="Kodira C."/>
            <person name="Sutton G."/>
            <person name="Meyer J."/>
            <person name="Hill C.A."/>
            <person name="Birren B."/>
            <person name="Nene V."/>
            <person name="Collins F."/>
            <person name="Alarcon-Chaidez F."/>
            <person name="Wikel S."/>
            <person name="Strausberg R."/>
        </authorList>
    </citation>
    <scope>NUCLEOTIDE SEQUENCE [LARGE SCALE GENOMIC DNA]</scope>
    <source>
        <strain evidence="3">Wikel</strain>
        <strain evidence="1">Wikel colony</strain>
    </source>
</reference>
<accession>B7P7T7</accession>
<evidence type="ECO:0000313" key="1">
    <source>
        <dbReference type="EMBL" id="EEC02659.1"/>
    </source>
</evidence>
<organism>
    <name type="scientific">Ixodes scapularis</name>
    <name type="common">Black-legged tick</name>
    <name type="synonym">Deer tick</name>
    <dbReference type="NCBI Taxonomy" id="6945"/>
    <lineage>
        <taxon>Eukaryota</taxon>
        <taxon>Metazoa</taxon>
        <taxon>Ecdysozoa</taxon>
        <taxon>Arthropoda</taxon>
        <taxon>Chelicerata</taxon>
        <taxon>Arachnida</taxon>
        <taxon>Acari</taxon>
        <taxon>Parasitiformes</taxon>
        <taxon>Ixodida</taxon>
        <taxon>Ixodoidea</taxon>
        <taxon>Ixodidae</taxon>
        <taxon>Ixodinae</taxon>
        <taxon>Ixodes</taxon>
    </lineage>
</organism>
<dbReference type="AlphaFoldDB" id="B7P7T7"/>
<evidence type="ECO:0000313" key="3">
    <source>
        <dbReference type="Proteomes" id="UP000001555"/>
    </source>
</evidence>
<keyword evidence="3" id="KW-1185">Reference proteome</keyword>
<dbReference type="EnsemblMetazoa" id="ISCW002303-RA">
    <property type="protein sequence ID" value="ISCW002303-PA"/>
    <property type="gene ID" value="ISCW002303"/>
</dbReference>
<name>B7P7T7_IXOSC</name>
<dbReference type="Proteomes" id="UP000001555">
    <property type="component" value="Unassembled WGS sequence"/>
</dbReference>
<dbReference type="EMBL" id="DS653206">
    <property type="protein sequence ID" value="EEC02659.1"/>
    <property type="molecule type" value="Genomic_DNA"/>
</dbReference>
<reference evidence="2" key="2">
    <citation type="submission" date="2020-05" db="UniProtKB">
        <authorList>
            <consortium name="EnsemblMetazoa"/>
        </authorList>
    </citation>
    <scope>IDENTIFICATION</scope>
    <source>
        <strain evidence="2">wikel</strain>
    </source>
</reference>
<proteinExistence type="predicted"/>
<dbReference type="PaxDb" id="6945-B7P7T7"/>
<dbReference type="VEuPathDB" id="VectorBase:ISCW002303"/>
<dbReference type="InParanoid" id="B7P7T7"/>